<keyword evidence="3" id="KW-1185">Reference proteome</keyword>
<sequence>MRKNFKILLGILTFSCLFSLANFKQNNAHAFVHSKQEIQKNSELFEAADYSASRTTDKANQYAAKHFVDDKAKNYIYNLYRKNADYLTKNYEFYDEIGQSYFYNDTHESDTRKFTNYYQYANYAANLLINNTLSKQLKFQFSVKHRTQNDYFSYHKWEKGYVNPQWLHYSYNPENDNSTDIPLYASIGQARKEMKANPHYYSSKNSLNLDNNYELILKPFWIKKIKADIFMIKMNKKVYYVPKAIFSDSTHKLTVFEKYNSYVDKNYIWSNIGIGKQSNIDQMVFNKNARIKNQQTLNLVGDIYKKYPRNIWKYNSVYIDPNDVTD</sequence>
<dbReference type="Proteomes" id="UP000767392">
    <property type="component" value="Unassembled WGS sequence"/>
</dbReference>
<keyword evidence="1" id="KW-0732">Signal</keyword>
<evidence type="ECO:0000313" key="3">
    <source>
        <dbReference type="Proteomes" id="UP000767392"/>
    </source>
</evidence>
<gene>
    <name evidence="2" type="ORF">DY048_04955</name>
</gene>
<feature type="signal peptide" evidence="1">
    <location>
        <begin position="1"/>
        <end position="21"/>
    </location>
</feature>
<comment type="caution">
    <text evidence="2">The sequence shown here is derived from an EMBL/GenBank/DDBJ whole genome shotgun (WGS) entry which is preliminary data.</text>
</comment>
<dbReference type="RefSeq" id="WP_105988021.1">
    <property type="nucleotide sequence ID" value="NZ_POST01000003.1"/>
</dbReference>
<protein>
    <submittedName>
        <fullName evidence="2">Uncharacterized protein</fullName>
    </submittedName>
</protein>
<feature type="chain" id="PRO_5045188583" evidence="1">
    <location>
        <begin position="22"/>
        <end position="326"/>
    </location>
</feature>
<reference evidence="2 3" key="1">
    <citation type="submission" date="2018-08" db="EMBL/GenBank/DDBJ databases">
        <title>Comparative genomics of wild bee and flower associated Lactobacillus reveals potential adaptation to the bee host.</title>
        <authorList>
            <person name="Vuong H.Q."/>
            <person name="Mcfrederick Q.S."/>
        </authorList>
    </citation>
    <scope>NUCLEOTIDE SEQUENCE [LARGE SCALE GENOMIC DNA]</scope>
    <source>
        <strain evidence="2 3">HV_04</strain>
    </source>
</reference>
<organism evidence="2 3">
    <name type="scientific">Apilactobacillus timberlakei</name>
    <dbReference type="NCBI Taxonomy" id="2008380"/>
    <lineage>
        <taxon>Bacteria</taxon>
        <taxon>Bacillati</taxon>
        <taxon>Bacillota</taxon>
        <taxon>Bacilli</taxon>
        <taxon>Lactobacillales</taxon>
        <taxon>Lactobacillaceae</taxon>
        <taxon>Apilactobacillus</taxon>
    </lineage>
</organism>
<dbReference type="EMBL" id="QUAM01000003">
    <property type="protein sequence ID" value="TPR14297.1"/>
    <property type="molecule type" value="Genomic_DNA"/>
</dbReference>
<evidence type="ECO:0000313" key="2">
    <source>
        <dbReference type="EMBL" id="TPR14297.1"/>
    </source>
</evidence>
<name>A0ABY2YSX3_9LACO</name>
<proteinExistence type="predicted"/>
<accession>A0ABY2YSX3</accession>
<evidence type="ECO:0000256" key="1">
    <source>
        <dbReference type="SAM" id="SignalP"/>
    </source>
</evidence>